<dbReference type="Proteomes" id="UP001303115">
    <property type="component" value="Unassembled WGS sequence"/>
</dbReference>
<feature type="compositionally biased region" description="Low complexity" evidence="6">
    <location>
        <begin position="236"/>
        <end position="259"/>
    </location>
</feature>
<feature type="region of interest" description="Disordered" evidence="6">
    <location>
        <begin position="154"/>
        <end position="297"/>
    </location>
</feature>
<feature type="domain" description="Velvet" evidence="7">
    <location>
        <begin position="268"/>
        <end position="450"/>
    </location>
</feature>
<proteinExistence type="predicted"/>
<dbReference type="PANTHER" id="PTHR33572">
    <property type="entry name" value="SPORE DEVELOPMENT REGULATOR VOSA"/>
    <property type="match status" value="1"/>
</dbReference>
<evidence type="ECO:0000256" key="3">
    <source>
        <dbReference type="ARBA" id="ARBA00023015"/>
    </source>
</evidence>
<name>A0AAN6SS32_9PEZI</name>
<evidence type="ECO:0000256" key="1">
    <source>
        <dbReference type="ARBA" id="ARBA00004123"/>
    </source>
</evidence>
<dbReference type="PANTHER" id="PTHR33572:SF17">
    <property type="entry name" value="SEXUAL DEVELOPMENT REGULATOR VELC"/>
    <property type="match status" value="1"/>
</dbReference>
<dbReference type="Gene3D" id="2.60.40.3960">
    <property type="entry name" value="Velvet domain"/>
    <property type="match status" value="1"/>
</dbReference>
<evidence type="ECO:0000256" key="6">
    <source>
        <dbReference type="SAM" id="MobiDB-lite"/>
    </source>
</evidence>
<keyword evidence="9" id="KW-1185">Reference proteome</keyword>
<dbReference type="GO" id="GO:0030435">
    <property type="term" value="P:sporulation resulting in formation of a cellular spore"/>
    <property type="evidence" value="ECO:0007669"/>
    <property type="project" value="UniProtKB-KW"/>
</dbReference>
<dbReference type="EMBL" id="MU854387">
    <property type="protein sequence ID" value="KAK4039953.1"/>
    <property type="molecule type" value="Genomic_DNA"/>
</dbReference>
<dbReference type="InterPro" id="IPR021740">
    <property type="entry name" value="Velvet"/>
</dbReference>
<feature type="non-terminal residue" evidence="8">
    <location>
        <position position="450"/>
    </location>
</feature>
<keyword evidence="4" id="KW-0804">Transcription</keyword>
<evidence type="ECO:0000256" key="5">
    <source>
        <dbReference type="ARBA" id="ARBA00023242"/>
    </source>
</evidence>
<evidence type="ECO:0000313" key="9">
    <source>
        <dbReference type="Proteomes" id="UP001303115"/>
    </source>
</evidence>
<evidence type="ECO:0000256" key="2">
    <source>
        <dbReference type="ARBA" id="ARBA00022969"/>
    </source>
</evidence>
<comment type="caution">
    <text evidence="8">The sequence shown here is derived from an EMBL/GenBank/DDBJ whole genome shotgun (WGS) entry which is preliminary data.</text>
</comment>
<evidence type="ECO:0000259" key="7">
    <source>
        <dbReference type="PROSITE" id="PS51821"/>
    </source>
</evidence>
<keyword evidence="5" id="KW-0539">Nucleus</keyword>
<comment type="subcellular location">
    <subcellularLocation>
        <location evidence="1">Nucleus</location>
    </subcellularLocation>
</comment>
<dbReference type="GO" id="GO:0005634">
    <property type="term" value="C:nucleus"/>
    <property type="evidence" value="ECO:0007669"/>
    <property type="project" value="UniProtKB-SubCell"/>
</dbReference>
<protein>
    <submittedName>
        <fullName evidence="8">Velvet factor-domain-containing protein</fullName>
    </submittedName>
</protein>
<sequence>MSAAVDFAHHNFGRHTHLDGMAQHHGYHEPYAPGHGQYAQEQPFQQPPPQTKQLPRLPPMATMIPAAASNPSPVLSIGRDAPYHGGRPSYYSEYATPSPVGQTPPQLPIPNSDPHPMSKRAVDLRRSPTLSSTASDRSAEELAQELRLRQISSLHDPHGQGPVLPRQLIHYPSPRSRGGSLQHDGGALPPVLAKAPSYPSPSAIPNGSSRPQLPRSPPSTQPSTSPRQEPKSMSISNLLSGNASSSSSSSTTTTTTNHLPLPPTTAAPRTPTSEHRINVRQQPSAARSCGFGERDRRVIDPPPIVQLTIHDATLSQSDLAARLRHQFSVVHCSIWDEAGQHDMSSMPEDFRQQRRLMGTLVASPFVGLDEQGEEGCFFCFPDLSCRTPGVFRLKFALVVLDPARMCAGDRSAIVATAMSETFQVYNAKDFPGMQASTGLTKRLKEQGCLI</sequence>
<keyword evidence="3" id="KW-0805">Transcription regulation</keyword>
<dbReference type="PROSITE" id="PS51821">
    <property type="entry name" value="VELVET"/>
    <property type="match status" value="1"/>
</dbReference>
<reference evidence="9" key="1">
    <citation type="journal article" date="2023" name="Mol. Phylogenet. Evol.">
        <title>Genome-scale phylogeny and comparative genomics of the fungal order Sordariales.</title>
        <authorList>
            <person name="Hensen N."/>
            <person name="Bonometti L."/>
            <person name="Westerberg I."/>
            <person name="Brannstrom I.O."/>
            <person name="Guillou S."/>
            <person name="Cros-Aarteil S."/>
            <person name="Calhoun S."/>
            <person name="Haridas S."/>
            <person name="Kuo A."/>
            <person name="Mondo S."/>
            <person name="Pangilinan J."/>
            <person name="Riley R."/>
            <person name="LaButti K."/>
            <person name="Andreopoulos B."/>
            <person name="Lipzen A."/>
            <person name="Chen C."/>
            <person name="Yan M."/>
            <person name="Daum C."/>
            <person name="Ng V."/>
            <person name="Clum A."/>
            <person name="Steindorff A."/>
            <person name="Ohm R.A."/>
            <person name="Martin F."/>
            <person name="Silar P."/>
            <person name="Natvig D.O."/>
            <person name="Lalanne C."/>
            <person name="Gautier V."/>
            <person name="Ament-Velasquez S.L."/>
            <person name="Kruys A."/>
            <person name="Hutchinson M.I."/>
            <person name="Powell A.J."/>
            <person name="Barry K."/>
            <person name="Miller A.N."/>
            <person name="Grigoriev I.V."/>
            <person name="Debuchy R."/>
            <person name="Gladieux P."/>
            <person name="Hiltunen Thoren M."/>
            <person name="Johannesson H."/>
        </authorList>
    </citation>
    <scope>NUCLEOTIDE SEQUENCE [LARGE SCALE GENOMIC DNA]</scope>
    <source>
        <strain evidence="9">CBS 284.82</strain>
    </source>
</reference>
<feature type="region of interest" description="Disordered" evidence="6">
    <location>
        <begin position="30"/>
        <end position="52"/>
    </location>
</feature>
<gene>
    <name evidence="8" type="ORF">C8A01DRAFT_36005</name>
</gene>
<keyword evidence="2" id="KW-0749">Sporulation</keyword>
<evidence type="ECO:0000256" key="4">
    <source>
        <dbReference type="ARBA" id="ARBA00023163"/>
    </source>
</evidence>
<dbReference type="InterPro" id="IPR038491">
    <property type="entry name" value="Velvet_dom_sf"/>
</dbReference>
<dbReference type="InterPro" id="IPR037525">
    <property type="entry name" value="Velvet_dom"/>
</dbReference>
<feature type="region of interest" description="Disordered" evidence="6">
    <location>
        <begin position="88"/>
        <end position="142"/>
    </location>
</feature>
<evidence type="ECO:0000313" key="8">
    <source>
        <dbReference type="EMBL" id="KAK4039953.1"/>
    </source>
</evidence>
<dbReference type="AlphaFoldDB" id="A0AAN6SS32"/>
<accession>A0AAN6SS32</accession>
<organism evidence="8 9">
    <name type="scientific">Parachaetomium inaequale</name>
    <dbReference type="NCBI Taxonomy" id="2588326"/>
    <lineage>
        <taxon>Eukaryota</taxon>
        <taxon>Fungi</taxon>
        <taxon>Dikarya</taxon>
        <taxon>Ascomycota</taxon>
        <taxon>Pezizomycotina</taxon>
        <taxon>Sordariomycetes</taxon>
        <taxon>Sordariomycetidae</taxon>
        <taxon>Sordariales</taxon>
        <taxon>Chaetomiaceae</taxon>
        <taxon>Parachaetomium</taxon>
    </lineage>
</organism>
<dbReference type="Pfam" id="PF11754">
    <property type="entry name" value="Velvet"/>
    <property type="match status" value="2"/>
</dbReference>